<gene>
    <name evidence="2" type="ORF">R3L15_09460</name>
    <name evidence="1" type="ORF">R3L16_12125</name>
</gene>
<proteinExistence type="predicted"/>
<dbReference type="RefSeq" id="WP_338731338.1">
    <property type="nucleotide sequence ID" value="NZ_CP136924.1"/>
</dbReference>
<dbReference type="AlphaFoldDB" id="A0AAU6P5W8"/>
<evidence type="ECO:0000313" key="1">
    <source>
        <dbReference type="EMBL" id="WXA02490.1"/>
    </source>
</evidence>
<name>A0AAU6P5W8_9FLAO</name>
<sequence>MIYTHVAKEDLMRISNPLDATVKGLKNYSYPDKKVTISGK</sequence>
<dbReference type="EMBL" id="CP136924">
    <property type="protein sequence ID" value="WXA02490.1"/>
    <property type="molecule type" value="Genomic_DNA"/>
</dbReference>
<reference evidence="2 3" key="1">
    <citation type="submission" date="2023-10" db="EMBL/GenBank/DDBJ databases">
        <title>Culture-based analysis of two novel bacteria associated with mangrove crab gills.</title>
        <authorList>
            <person name="Yang X."/>
            <person name="Garuglieri E."/>
            <person name="Van Goethem M.W."/>
            <person name="Fusi M."/>
            <person name="Marasco R."/>
            <person name="Daffonchio D.G."/>
        </authorList>
    </citation>
    <scope>NUCLEOTIDE SEQUENCE</scope>
    <source>
        <strain evidence="2">UG2-1</strain>
        <strain evidence="1">UG2-2</strain>
        <strain evidence="3">UG2_2</strain>
    </source>
</reference>
<dbReference type="Proteomes" id="UP001368318">
    <property type="component" value="Chromosome"/>
</dbReference>
<organism evidence="2">
    <name type="scientific">Mangrovimonas cancribranchiae</name>
    <dbReference type="NCBI Taxonomy" id="3080055"/>
    <lineage>
        <taxon>Bacteria</taxon>
        <taxon>Pseudomonadati</taxon>
        <taxon>Bacteroidota</taxon>
        <taxon>Flavobacteriia</taxon>
        <taxon>Flavobacteriales</taxon>
        <taxon>Flavobacteriaceae</taxon>
        <taxon>Mangrovimonas</taxon>
    </lineage>
</organism>
<keyword evidence="3" id="KW-1185">Reference proteome</keyword>
<protein>
    <submittedName>
        <fullName evidence="2">Uncharacterized protein</fullName>
    </submittedName>
</protein>
<dbReference type="KEGG" id="mcaa:R3L15_09460"/>
<evidence type="ECO:0000313" key="3">
    <source>
        <dbReference type="Proteomes" id="UP001368318"/>
    </source>
</evidence>
<evidence type="ECO:0000313" key="2">
    <source>
        <dbReference type="EMBL" id="WXA12348.1"/>
    </source>
</evidence>
<accession>A0AAU6P5W8</accession>
<dbReference type="EMBL" id="CP136925">
    <property type="protein sequence ID" value="WXA12348.1"/>
    <property type="molecule type" value="Genomic_DNA"/>
</dbReference>